<dbReference type="RefSeq" id="XP_068366006.1">
    <property type="nucleotide sequence ID" value="XM_068499405.1"/>
</dbReference>
<reference evidence="1" key="1">
    <citation type="submission" date="2016-10" db="EMBL/GenBank/DDBJ databases">
        <authorList>
            <person name="Benchimol M."/>
            <person name="Almeida L.G."/>
            <person name="Vasconcelos A.T."/>
            <person name="Perreira-Neves A."/>
            <person name="Rosa I.A."/>
            <person name="Tasca T."/>
            <person name="Bogo M.R."/>
            <person name="de Souza W."/>
        </authorList>
    </citation>
    <scope>NUCLEOTIDE SEQUENCE [LARGE SCALE GENOMIC DNA]</scope>
    <source>
        <strain evidence="1">K</strain>
    </source>
</reference>
<dbReference type="VEuPathDB" id="TrichDB:TRFO_17128"/>
<comment type="caution">
    <text evidence="1">The sequence shown here is derived from an EMBL/GenBank/DDBJ whole genome shotgun (WGS) entry which is preliminary data.</text>
</comment>
<dbReference type="SUPFAM" id="SSF50249">
    <property type="entry name" value="Nucleic acid-binding proteins"/>
    <property type="match status" value="1"/>
</dbReference>
<evidence type="ECO:0000313" key="1">
    <source>
        <dbReference type="EMBL" id="OHT12870.1"/>
    </source>
</evidence>
<organism evidence="1 2">
    <name type="scientific">Tritrichomonas foetus</name>
    <dbReference type="NCBI Taxonomy" id="1144522"/>
    <lineage>
        <taxon>Eukaryota</taxon>
        <taxon>Metamonada</taxon>
        <taxon>Parabasalia</taxon>
        <taxon>Tritrichomonadida</taxon>
        <taxon>Tritrichomonadidae</taxon>
        <taxon>Tritrichomonas</taxon>
    </lineage>
</organism>
<sequence>MSEWGKTSTPALSTTAVLRWWTTSTSDFYAIAYHKKDIVGISDLKENGSNATFVGTVIEKSEISNAQNDSSCGFNFSFSGPPTKYKFSLVIIDSNNEKQECLFRTFSDTIYKSIQVNQKYFFYKFKIDEDKIEFSSSTFVGKYMHADRKTICYSTQEKPTAIEYTRTFFEFKDIFWRNCPWTIIASVTMKQKSIKKENFIYEIILTDEQSTIEAYCTRKVFKKLKLNKSYKISSQGVQRTTSFYDFINISVSLDDNSIIEDLSVFHHSAEETVQIPKGPNESIKNSITNYEKIDHFDLIKKYFTLDEIKIDGSKSTIVAKIVKKSEKSVNSSNQVSLFILLEDCDQHTKIGFIPFFYKYIDDYLRVGQRYSFTSFLIDPNNDFIFNENTIIQPYNQTEYCRVIVKIFASNNSQSNSSESNGKNINNETIETIQRTFHRFNDLFLTNQEITFDSYVVSKKHIIDPSNYTDRYFIELFDGKSSIACECSHKIYKLLKIKKQYRMITSDISYDSSSNLAILNSNKTSVTEI</sequence>
<keyword evidence="2" id="KW-1185">Reference proteome</keyword>
<gene>
    <name evidence="1" type="ORF">TRFO_17128</name>
</gene>
<dbReference type="InterPro" id="IPR012340">
    <property type="entry name" value="NA-bd_OB-fold"/>
</dbReference>
<proteinExistence type="predicted"/>
<dbReference type="AlphaFoldDB" id="A0A1J4KT81"/>
<name>A0A1J4KT81_9EUKA</name>
<accession>A0A1J4KT81</accession>
<dbReference type="EMBL" id="MLAK01000553">
    <property type="protein sequence ID" value="OHT12870.1"/>
    <property type="molecule type" value="Genomic_DNA"/>
</dbReference>
<evidence type="ECO:0000313" key="2">
    <source>
        <dbReference type="Proteomes" id="UP000179807"/>
    </source>
</evidence>
<dbReference type="Proteomes" id="UP000179807">
    <property type="component" value="Unassembled WGS sequence"/>
</dbReference>
<protein>
    <submittedName>
        <fullName evidence="1">Uncharacterized protein</fullName>
    </submittedName>
</protein>
<dbReference type="GeneID" id="94834109"/>
<dbReference type="Gene3D" id="2.40.50.140">
    <property type="entry name" value="Nucleic acid-binding proteins"/>
    <property type="match status" value="1"/>
</dbReference>